<protein>
    <submittedName>
        <fullName evidence="1">Uncharacterized protein</fullName>
    </submittedName>
</protein>
<sequence>MLAIYLVYTAFIDKVPDQNFWTRARLEGTLNQSFAILETKIPKPKKHANKWRALNQNRSI</sequence>
<organism evidence="1 2">
    <name type="scientific">Vibrio inusitatus NBRC 102082</name>
    <dbReference type="NCBI Taxonomy" id="1219070"/>
    <lineage>
        <taxon>Bacteria</taxon>
        <taxon>Pseudomonadati</taxon>
        <taxon>Pseudomonadota</taxon>
        <taxon>Gammaproteobacteria</taxon>
        <taxon>Vibrionales</taxon>
        <taxon>Vibrionaceae</taxon>
        <taxon>Vibrio</taxon>
    </lineage>
</organism>
<gene>
    <name evidence="1" type="ORF">VIN01S_21910</name>
</gene>
<dbReference type="EMBL" id="BJLF01000010">
    <property type="protein sequence ID" value="GEA51387.1"/>
    <property type="molecule type" value="Genomic_DNA"/>
</dbReference>
<keyword evidence="2" id="KW-1185">Reference proteome</keyword>
<evidence type="ECO:0000313" key="2">
    <source>
        <dbReference type="Proteomes" id="UP000318717"/>
    </source>
</evidence>
<accession>A0A4Y3HWE5</accession>
<reference evidence="1 2" key="1">
    <citation type="submission" date="2019-06" db="EMBL/GenBank/DDBJ databases">
        <title>Whole genome shotgun sequence of Vibrio inusitatus NBRC 102082.</title>
        <authorList>
            <person name="Hosoyama A."/>
            <person name="Uohara A."/>
            <person name="Ohji S."/>
            <person name="Ichikawa N."/>
        </authorList>
    </citation>
    <scope>NUCLEOTIDE SEQUENCE [LARGE SCALE GENOMIC DNA]</scope>
    <source>
        <strain evidence="1 2">NBRC 102082</strain>
    </source>
</reference>
<comment type="caution">
    <text evidence="1">The sequence shown here is derived from an EMBL/GenBank/DDBJ whole genome shotgun (WGS) entry which is preliminary data.</text>
</comment>
<proteinExistence type="predicted"/>
<name>A0A4Y3HWE5_9VIBR</name>
<evidence type="ECO:0000313" key="1">
    <source>
        <dbReference type="EMBL" id="GEA51387.1"/>
    </source>
</evidence>
<dbReference type="AlphaFoldDB" id="A0A4Y3HWE5"/>
<dbReference type="Proteomes" id="UP000318717">
    <property type="component" value="Unassembled WGS sequence"/>
</dbReference>